<gene>
    <name evidence="2" type="ORF">METZ01_LOCUS223506</name>
</gene>
<reference evidence="2" key="1">
    <citation type="submission" date="2018-05" db="EMBL/GenBank/DDBJ databases">
        <authorList>
            <person name="Lanie J.A."/>
            <person name="Ng W.-L."/>
            <person name="Kazmierczak K.M."/>
            <person name="Andrzejewski T.M."/>
            <person name="Davidsen T.M."/>
            <person name="Wayne K.J."/>
            <person name="Tettelin H."/>
            <person name="Glass J.I."/>
            <person name="Rusch D."/>
            <person name="Podicherti R."/>
            <person name="Tsui H.-C.T."/>
            <person name="Winkler M.E."/>
        </authorList>
    </citation>
    <scope>NUCLEOTIDE SEQUENCE</scope>
</reference>
<evidence type="ECO:0000313" key="2">
    <source>
        <dbReference type="EMBL" id="SVB70652.1"/>
    </source>
</evidence>
<organism evidence="2">
    <name type="scientific">marine metagenome</name>
    <dbReference type="NCBI Taxonomy" id="408172"/>
    <lineage>
        <taxon>unclassified sequences</taxon>
        <taxon>metagenomes</taxon>
        <taxon>ecological metagenomes</taxon>
    </lineage>
</organism>
<protein>
    <submittedName>
        <fullName evidence="2">Uncharacterized protein</fullName>
    </submittedName>
</protein>
<dbReference type="EMBL" id="UINC01053749">
    <property type="protein sequence ID" value="SVB70652.1"/>
    <property type="molecule type" value="Genomic_DNA"/>
</dbReference>
<sequence>MQEETKSWERLEKPATYSYAMVGLVSAILILGATFLILGFLDPGEDIKDFVARWKQAVESKQPEKYRQLWDKEALKRNRVQYERAENLVKRQGRVDADIRLISPRKDFRHSDRRRIDQVPVRLYQADELTMTIYRDLVIQKKGLRKQWKLIADRINEDIEHQETMLNPIEEETQEVLTAGGPSVITN</sequence>
<proteinExistence type="predicted"/>
<evidence type="ECO:0000256" key="1">
    <source>
        <dbReference type="SAM" id="Phobius"/>
    </source>
</evidence>
<dbReference type="AlphaFoldDB" id="A0A382G715"/>
<feature type="transmembrane region" description="Helical" evidence="1">
    <location>
        <begin position="20"/>
        <end position="41"/>
    </location>
</feature>
<keyword evidence="1" id="KW-0812">Transmembrane</keyword>
<keyword evidence="1" id="KW-1133">Transmembrane helix</keyword>
<accession>A0A382G715</accession>
<feature type="non-terminal residue" evidence="2">
    <location>
        <position position="187"/>
    </location>
</feature>
<keyword evidence="1" id="KW-0472">Membrane</keyword>
<name>A0A382G715_9ZZZZ</name>